<dbReference type="Pfam" id="PF13246">
    <property type="entry name" value="Cation_ATPase"/>
    <property type="match status" value="1"/>
</dbReference>
<dbReference type="GO" id="GO:0006874">
    <property type="term" value="P:intracellular calcium ion homeostasis"/>
    <property type="evidence" value="ECO:0007669"/>
    <property type="project" value="TreeGrafter"/>
</dbReference>
<dbReference type="CDD" id="cd07542">
    <property type="entry name" value="P-type_ATPase_cation"/>
    <property type="match status" value="1"/>
</dbReference>
<keyword evidence="7 13" id="KW-0067">ATP-binding</keyword>
<evidence type="ECO:0000256" key="3">
    <source>
        <dbReference type="ARBA" id="ARBA00022553"/>
    </source>
</evidence>
<evidence type="ECO:0000256" key="2">
    <source>
        <dbReference type="ARBA" id="ARBA00006000"/>
    </source>
</evidence>
<evidence type="ECO:0000259" key="17">
    <source>
        <dbReference type="Pfam" id="PF12409"/>
    </source>
</evidence>
<gene>
    <name evidence="18" type="ORF">AC631_01761</name>
</gene>
<dbReference type="PANTHER" id="PTHR45630:SF8">
    <property type="entry name" value="CATION-TRANSPORTING ATPASE"/>
    <property type="match status" value="1"/>
</dbReference>
<dbReference type="InterPro" id="IPR023214">
    <property type="entry name" value="HAD_sf"/>
</dbReference>
<dbReference type="Pfam" id="PF00122">
    <property type="entry name" value="E1-E2_ATPase"/>
    <property type="match status" value="1"/>
</dbReference>
<feature type="compositionally biased region" description="Polar residues" evidence="15">
    <location>
        <begin position="168"/>
        <end position="181"/>
    </location>
</feature>
<keyword evidence="19" id="KW-1185">Reference proteome</keyword>
<comment type="subcellular location">
    <subcellularLocation>
        <location evidence="1 13">Membrane</location>
        <topology evidence="1 13">Multi-pass membrane protein</topology>
    </subcellularLocation>
</comment>
<dbReference type="OrthoDB" id="48943at2759"/>
<dbReference type="SUPFAM" id="SSF81665">
    <property type="entry name" value="Calcium ATPase, transmembrane domain M"/>
    <property type="match status" value="1"/>
</dbReference>
<dbReference type="PANTHER" id="PTHR45630">
    <property type="entry name" value="CATION-TRANSPORTING ATPASE-RELATED"/>
    <property type="match status" value="1"/>
</dbReference>
<feature type="compositionally biased region" description="Basic and acidic residues" evidence="15">
    <location>
        <begin position="200"/>
        <end position="216"/>
    </location>
</feature>
<evidence type="ECO:0000256" key="10">
    <source>
        <dbReference type="ARBA" id="ARBA00022989"/>
    </source>
</evidence>
<dbReference type="SUPFAM" id="SSF56784">
    <property type="entry name" value="HAD-like"/>
    <property type="match status" value="1"/>
</dbReference>
<feature type="transmembrane region" description="Helical" evidence="13">
    <location>
        <begin position="1254"/>
        <end position="1272"/>
    </location>
</feature>
<dbReference type="SUPFAM" id="SSF81653">
    <property type="entry name" value="Calcium ATPase, transduction domain A"/>
    <property type="match status" value="1"/>
</dbReference>
<feature type="domain" description="P5B-type ATPase N-terminal" evidence="17">
    <location>
        <begin position="249"/>
        <end position="376"/>
    </location>
</feature>
<dbReference type="EC" id="7.2.2.-" evidence="13"/>
<feature type="transmembrane region" description="Helical" evidence="13">
    <location>
        <begin position="1323"/>
        <end position="1345"/>
    </location>
</feature>
<evidence type="ECO:0000256" key="9">
    <source>
        <dbReference type="ARBA" id="ARBA00022967"/>
    </source>
</evidence>
<dbReference type="GeneID" id="26838770"/>
<feature type="compositionally biased region" description="Basic residues" evidence="15">
    <location>
        <begin position="7"/>
        <end position="16"/>
    </location>
</feature>
<evidence type="ECO:0000256" key="11">
    <source>
        <dbReference type="ARBA" id="ARBA00023136"/>
    </source>
</evidence>
<comment type="caution">
    <text evidence="18">The sequence shown here is derived from an EMBL/GenBank/DDBJ whole genome shotgun (WGS) entry which is preliminary data.</text>
</comment>
<evidence type="ECO:0000313" key="19">
    <source>
        <dbReference type="Proteomes" id="UP000054251"/>
    </source>
</evidence>
<feature type="transmembrane region" description="Helical" evidence="13">
    <location>
        <begin position="660"/>
        <end position="688"/>
    </location>
</feature>
<feature type="region of interest" description="Disordered" evidence="15">
    <location>
        <begin position="1"/>
        <end position="36"/>
    </location>
</feature>
<dbReference type="FunFam" id="3.40.50.1000:FF:000068">
    <property type="entry name" value="Cation-transporting ATPase"/>
    <property type="match status" value="1"/>
</dbReference>
<evidence type="ECO:0000256" key="13">
    <source>
        <dbReference type="RuleBase" id="RU362082"/>
    </source>
</evidence>
<feature type="transmembrane region" description="Helical" evidence="13">
    <location>
        <begin position="266"/>
        <end position="286"/>
    </location>
</feature>
<feature type="transmembrane region" description="Helical" evidence="13">
    <location>
        <begin position="1284"/>
        <end position="1303"/>
    </location>
</feature>
<keyword evidence="14" id="KW-0175">Coiled coil</keyword>
<feature type="transmembrane region" description="Helical" evidence="13">
    <location>
        <begin position="631"/>
        <end position="648"/>
    </location>
</feature>
<reference evidence="18 19" key="1">
    <citation type="submission" date="2015-11" db="EMBL/GenBank/DDBJ databases">
        <title>The genome of Debaryomyces fabryi.</title>
        <authorList>
            <person name="Tafer H."/>
            <person name="Lopandic K."/>
        </authorList>
    </citation>
    <scope>NUCLEOTIDE SEQUENCE [LARGE SCALE GENOMIC DNA]</scope>
    <source>
        <strain evidence="18 19">CBS 789</strain>
    </source>
</reference>
<feature type="compositionally biased region" description="Low complexity" evidence="15">
    <location>
        <begin position="188"/>
        <end position="199"/>
    </location>
</feature>
<keyword evidence="9 13" id="KW-1278">Translocase</keyword>
<evidence type="ECO:0000256" key="5">
    <source>
        <dbReference type="ARBA" id="ARBA00022723"/>
    </source>
</evidence>
<evidence type="ECO:0000259" key="16">
    <source>
        <dbReference type="Pfam" id="PF00122"/>
    </source>
</evidence>
<feature type="domain" description="P-type ATPase A" evidence="16">
    <location>
        <begin position="493"/>
        <end position="614"/>
    </location>
</feature>
<dbReference type="RefSeq" id="XP_015468590.1">
    <property type="nucleotide sequence ID" value="XM_015610591.1"/>
</dbReference>
<keyword evidence="6 13" id="KW-0547">Nucleotide-binding</keyword>
<dbReference type="SFLD" id="SFLDG00002">
    <property type="entry name" value="C1.7:_P-type_atpase_like"/>
    <property type="match status" value="1"/>
</dbReference>
<keyword evidence="4 13" id="KW-0812">Transmembrane</keyword>
<keyword evidence="3" id="KW-0597">Phosphoprotein</keyword>
<dbReference type="Pfam" id="PF12409">
    <property type="entry name" value="P5-ATPase"/>
    <property type="match status" value="1"/>
</dbReference>
<dbReference type="EMBL" id="LMYN01000026">
    <property type="protein sequence ID" value="KSA02488.1"/>
    <property type="molecule type" value="Genomic_DNA"/>
</dbReference>
<evidence type="ECO:0000256" key="4">
    <source>
        <dbReference type="ARBA" id="ARBA00022692"/>
    </source>
</evidence>
<feature type="transmembrane region" description="Helical" evidence="13">
    <location>
        <begin position="435"/>
        <end position="451"/>
    </location>
</feature>
<evidence type="ECO:0000256" key="1">
    <source>
        <dbReference type="ARBA" id="ARBA00004141"/>
    </source>
</evidence>
<dbReference type="FunFam" id="1.20.1110.10:FF:000032">
    <property type="entry name" value="Cation-transporting ATPase"/>
    <property type="match status" value="1"/>
</dbReference>
<evidence type="ECO:0000313" key="18">
    <source>
        <dbReference type="EMBL" id="KSA02488.1"/>
    </source>
</evidence>
<dbReference type="GO" id="GO:0019829">
    <property type="term" value="F:ATPase-coupled monoatomic cation transmembrane transporter activity"/>
    <property type="evidence" value="ECO:0007669"/>
    <property type="project" value="UniProtKB-UniRule"/>
</dbReference>
<keyword evidence="10 13" id="KW-1133">Transmembrane helix</keyword>
<dbReference type="InterPro" id="IPR036412">
    <property type="entry name" value="HAD-like_sf"/>
</dbReference>
<dbReference type="SFLD" id="SFLDF00027">
    <property type="entry name" value="p-type_atpase"/>
    <property type="match status" value="1"/>
</dbReference>
<dbReference type="SFLD" id="SFLDS00003">
    <property type="entry name" value="Haloacid_Dehalogenase"/>
    <property type="match status" value="1"/>
</dbReference>
<dbReference type="Gene3D" id="3.40.1110.10">
    <property type="entry name" value="Calcium-transporting ATPase, cytoplasmic domain N"/>
    <property type="match status" value="1"/>
</dbReference>
<dbReference type="InterPro" id="IPR008250">
    <property type="entry name" value="ATPase_P-typ_transduc_dom_A_sf"/>
</dbReference>
<dbReference type="GO" id="GO:0046872">
    <property type="term" value="F:metal ion binding"/>
    <property type="evidence" value="ECO:0007669"/>
    <property type="project" value="UniProtKB-UniRule"/>
</dbReference>
<dbReference type="GO" id="GO:0005524">
    <property type="term" value="F:ATP binding"/>
    <property type="evidence" value="ECO:0007669"/>
    <property type="project" value="UniProtKB-UniRule"/>
</dbReference>
<feature type="transmembrane region" description="Helical" evidence="13">
    <location>
        <begin position="1140"/>
        <end position="1158"/>
    </location>
</feature>
<feature type="transmembrane region" description="Helical" evidence="13">
    <location>
        <begin position="1170"/>
        <end position="1187"/>
    </location>
</feature>
<comment type="similarity">
    <text evidence="2 13">Belongs to the cation transport ATPase (P-type) (TC 3.A.3) family. Type V subfamily.</text>
</comment>
<dbReference type="FunFam" id="2.70.150.10:FF:000119">
    <property type="entry name" value="Cation-transporting ATPase"/>
    <property type="match status" value="1"/>
</dbReference>
<evidence type="ECO:0000256" key="7">
    <source>
        <dbReference type="ARBA" id="ARBA00022840"/>
    </source>
</evidence>
<sequence>MGLSSRNVHHPPRSRRSSSIDRRSRHNSISSLDSSTSFLIDDNNHEMFSGAASEIIPSSITSLHYPHHFGRLKSRHGSSVSRETSPLLETDYNQAIDLESVKSNESNHSYDTQRGFKFFSPDEIELAPGGSTLENPEDPIDYNTNWDYSVDKYTEEEPIELDEGPSLFHTQPGSSSKYMQQDNEDMESSYGSLNSNSASHFERRNRSDSGDSDKSDSLISENMDYDRGEETLKDYPAVSKYQRFYLAEEDLVIGIAGYTNCLWKKALYYLICIATLGLGYLVLRWFPKYKVNLRGNQSPLGKADWCVIENEFGELIIVNVIKQKHNERLSHFLTVYESEKDTEENGKIDSFDQKQTDPIIPYMHSFTYRYIKFFYNPVEDMFKNNSNWYDAHWLNLKNTREGVSQSTQEQRLNIFDENTISIEEKTITQLLMDEVLHPFYVFQIFSIILWLEDDYYYYASCIFFISVISIANSLLETRTTIKRLQEISKFSCEVRVWRNGFWKQVESSELVPGDVFEVDPSLNVMPCDALLINGECVINESMLTGESVPVTKVSATSETVQYLPENFMVPMLAKSFLYNGTKLLKMKSANDEPVTAMTVKTGFNTTKGSLVRSMLFPKPTGFKFYEDSFKYIGFMLMIAAIGFTYSTYNFIKLGIPKRIMILRALDIITIVVPPALPATLTIGTTFAINRLKKFQIFCIAPTRVNIGGKLDVMCFDKTGTLTEDGLDVLGIHLANNARGRKEIVFEDMVEDIKFLNTESMRVGEHETDNGKFLLGGMATCHSLRLIDDELLGDPLDAKMFEFTGWNFEEQSDGSNPIVFPKYESDGYRIMKEYEFISSLRRMSVIVNDGKDNRFVFTKGAPEVMSDICHQESLPTNYEELLYKYTHSGFRVIALAYKQLDRAEKNINNLSRDLIESDLTFSGFIVFENKLKDSTKPTLNRLSEAKIRTVMCTGDNVLTAISVARECELIEPWVEHIYIPTYQEGNNETNLVWEDFNNPENKLDPILLKPLNSSTGNETSIGKHDTYKLAITGDVFRYLLVDVKNPAIIQRMLMKCDIFARMSPDEKHELVEQLQKIDYTVGFCGDGANDCGALKAADVGISLSEAEASVAAPFTSRVFEISCVLDIIKEGRASLVTSFSCFKYMSLYSAIQFITVSILYKRGTNLGDFQFLYIDLFLILPLAIFMSWSKPFDKIVVKRPTANLVSPKVLVPLCCNILVLLFFQVFLWLFVQTQPWYIKPIPAGDDDVMSSDNTILFLFANFQYILIAVVLSIGPPYRQSFVSNYPFLINLGVCTLVSTLIFTIDQHSWWGEVMQLTNLSTPFYGLIMVSAVLNLGIMWMGEHYWFKSLASIYKRTFQRYKLERSSKTFKNLQAEDNLQTV</sequence>
<accession>A0A0V1Q1V4</accession>
<dbReference type="GO" id="GO:0016887">
    <property type="term" value="F:ATP hydrolysis activity"/>
    <property type="evidence" value="ECO:0007669"/>
    <property type="project" value="InterPro"/>
</dbReference>
<dbReference type="GO" id="GO:0016020">
    <property type="term" value="C:membrane"/>
    <property type="evidence" value="ECO:0007669"/>
    <property type="project" value="UniProtKB-SubCell"/>
</dbReference>
<dbReference type="InterPro" id="IPR047821">
    <property type="entry name" value="P5B-type_ATPase"/>
</dbReference>
<proteinExistence type="inferred from homology"/>
<feature type="region of interest" description="Disordered" evidence="15">
    <location>
        <begin position="162"/>
        <end position="223"/>
    </location>
</feature>
<dbReference type="PRINTS" id="PR00119">
    <property type="entry name" value="CATATPASE"/>
</dbReference>
<feature type="compositionally biased region" description="Low complexity" evidence="15">
    <location>
        <begin position="27"/>
        <end position="36"/>
    </location>
</feature>
<feature type="transmembrane region" description="Helical" evidence="13">
    <location>
        <begin position="1208"/>
        <end position="1230"/>
    </location>
</feature>
<dbReference type="Proteomes" id="UP000054251">
    <property type="component" value="Unassembled WGS sequence"/>
</dbReference>
<evidence type="ECO:0000256" key="15">
    <source>
        <dbReference type="SAM" id="MobiDB-lite"/>
    </source>
</evidence>
<dbReference type="PROSITE" id="PS00154">
    <property type="entry name" value="ATPASE_E1_E2"/>
    <property type="match status" value="1"/>
</dbReference>
<name>A0A0V1Q1V4_9ASCO</name>
<dbReference type="NCBIfam" id="TIGR01657">
    <property type="entry name" value="P-ATPase-V"/>
    <property type="match status" value="1"/>
</dbReference>
<keyword evidence="5 13" id="KW-0479">Metal-binding</keyword>
<evidence type="ECO:0000256" key="6">
    <source>
        <dbReference type="ARBA" id="ARBA00022741"/>
    </source>
</evidence>
<dbReference type="Gene3D" id="3.40.50.1000">
    <property type="entry name" value="HAD superfamily/HAD-like"/>
    <property type="match status" value="1"/>
</dbReference>
<feature type="coiled-coil region" evidence="14">
    <location>
        <begin position="892"/>
        <end position="919"/>
    </location>
</feature>
<dbReference type="NCBIfam" id="TIGR01494">
    <property type="entry name" value="ATPase_P-type"/>
    <property type="match status" value="2"/>
</dbReference>
<protein>
    <recommendedName>
        <fullName evidence="13">Cation-transporting ATPase</fullName>
        <ecNumber evidence="13">7.2.2.-</ecNumber>
    </recommendedName>
</protein>
<dbReference type="SUPFAM" id="SSF81660">
    <property type="entry name" value="Metal cation-transporting ATPase, ATP-binding domain N"/>
    <property type="match status" value="1"/>
</dbReference>
<dbReference type="InterPro" id="IPR047819">
    <property type="entry name" value="P5A-ATPase_N"/>
</dbReference>
<organism evidence="18 19">
    <name type="scientific">Debaryomyces fabryi</name>
    <dbReference type="NCBI Taxonomy" id="58627"/>
    <lineage>
        <taxon>Eukaryota</taxon>
        <taxon>Fungi</taxon>
        <taxon>Dikarya</taxon>
        <taxon>Ascomycota</taxon>
        <taxon>Saccharomycotina</taxon>
        <taxon>Pichiomycetes</taxon>
        <taxon>Debaryomycetaceae</taxon>
        <taxon>Debaryomyces</taxon>
    </lineage>
</organism>
<dbReference type="InterPro" id="IPR001757">
    <property type="entry name" value="P_typ_ATPase"/>
</dbReference>
<feature type="transmembrane region" description="Helical" evidence="13">
    <location>
        <begin position="457"/>
        <end position="475"/>
    </location>
</feature>
<dbReference type="InterPro" id="IPR044492">
    <property type="entry name" value="P_typ_ATPase_HD_dom"/>
</dbReference>
<dbReference type="GO" id="GO:0015662">
    <property type="term" value="F:P-type ion transporter activity"/>
    <property type="evidence" value="ECO:0007669"/>
    <property type="project" value="InterPro"/>
</dbReference>
<evidence type="ECO:0000256" key="8">
    <source>
        <dbReference type="ARBA" id="ARBA00022842"/>
    </source>
</evidence>
<dbReference type="InterPro" id="IPR018303">
    <property type="entry name" value="ATPase_P-typ_P_site"/>
</dbReference>
<evidence type="ECO:0000256" key="14">
    <source>
        <dbReference type="SAM" id="Coils"/>
    </source>
</evidence>
<comment type="catalytic activity">
    <reaction evidence="12 13">
        <text>ATP + H2O = ADP + phosphate + H(+)</text>
        <dbReference type="Rhea" id="RHEA:13065"/>
        <dbReference type="ChEBI" id="CHEBI:15377"/>
        <dbReference type="ChEBI" id="CHEBI:15378"/>
        <dbReference type="ChEBI" id="CHEBI:30616"/>
        <dbReference type="ChEBI" id="CHEBI:43474"/>
        <dbReference type="ChEBI" id="CHEBI:456216"/>
    </reaction>
</comment>
<dbReference type="InterPro" id="IPR006544">
    <property type="entry name" value="P-type_TPase_V"/>
</dbReference>
<dbReference type="Gene3D" id="2.70.150.10">
    <property type="entry name" value="Calcium-transporting ATPase, cytoplasmic transduction domain A"/>
    <property type="match status" value="1"/>
</dbReference>
<keyword evidence="8 13" id="KW-0460">Magnesium</keyword>
<dbReference type="InterPro" id="IPR023298">
    <property type="entry name" value="ATPase_P-typ_TM_dom_sf"/>
</dbReference>
<keyword evidence="11 13" id="KW-0472">Membrane</keyword>
<evidence type="ECO:0000256" key="12">
    <source>
        <dbReference type="ARBA" id="ARBA00049360"/>
    </source>
</evidence>
<dbReference type="InterPro" id="IPR059000">
    <property type="entry name" value="ATPase_P-type_domA"/>
</dbReference>
<dbReference type="InterPro" id="IPR023299">
    <property type="entry name" value="ATPase_P-typ_cyto_dom_N"/>
</dbReference>